<comment type="caution">
    <text evidence="2">The sequence shown here is derived from an EMBL/GenBank/DDBJ whole genome shotgun (WGS) entry which is preliminary data.</text>
</comment>
<dbReference type="PANTHER" id="PTHR48413:SF1">
    <property type="entry name" value="PROTEIN HEAT-STRESS-ASSOCIATED 32"/>
    <property type="match status" value="1"/>
</dbReference>
<dbReference type="EC" id="4.4.1.19" evidence="2"/>
<dbReference type="Gene3D" id="3.20.20.70">
    <property type="entry name" value="Aldolase class I"/>
    <property type="match status" value="1"/>
</dbReference>
<organism evidence="2 3">
    <name type="scientific">Pelotomaculum propionicicum</name>
    <dbReference type="NCBI Taxonomy" id="258475"/>
    <lineage>
        <taxon>Bacteria</taxon>
        <taxon>Bacillati</taxon>
        <taxon>Bacillota</taxon>
        <taxon>Clostridia</taxon>
        <taxon>Eubacteriales</taxon>
        <taxon>Desulfotomaculaceae</taxon>
        <taxon>Pelotomaculum</taxon>
    </lineage>
</organism>
<proteinExistence type="inferred from homology"/>
<name>A0A4Y7RMR5_9FIRM</name>
<dbReference type="EMBL" id="QFFZ01000029">
    <property type="protein sequence ID" value="TEB10284.1"/>
    <property type="molecule type" value="Genomic_DNA"/>
</dbReference>
<dbReference type="PANTHER" id="PTHR48413">
    <property type="match status" value="1"/>
</dbReference>
<gene>
    <name evidence="2" type="primary">yitD</name>
    <name evidence="2" type="ORF">Pmgp_02481</name>
</gene>
<comment type="similarity">
    <text evidence="1">Belongs to the phosphosulfolactate synthase family.</text>
</comment>
<dbReference type="SUPFAM" id="SSF102110">
    <property type="entry name" value="(2r)-phospho-3-sulfolactate synthase ComA"/>
    <property type="match status" value="1"/>
</dbReference>
<dbReference type="Pfam" id="PF02679">
    <property type="entry name" value="ComA"/>
    <property type="match status" value="1"/>
</dbReference>
<dbReference type="AlphaFoldDB" id="A0A4Y7RMR5"/>
<keyword evidence="3" id="KW-1185">Reference proteome</keyword>
<protein>
    <submittedName>
        <fullName evidence="2">Phosphosulfolactate synthase</fullName>
        <ecNumber evidence="2">4.4.1.19</ecNumber>
    </submittedName>
</protein>
<accession>A0A4Y7RMR5</accession>
<dbReference type="InterPro" id="IPR036112">
    <property type="entry name" value="ComA_synth_sf"/>
</dbReference>
<dbReference type="GO" id="GO:0043817">
    <property type="term" value="F:phosphosulfolactate synthase activity"/>
    <property type="evidence" value="ECO:0007669"/>
    <property type="project" value="UniProtKB-EC"/>
</dbReference>
<reference evidence="2 3" key="1">
    <citation type="journal article" date="2018" name="Environ. Microbiol.">
        <title>Novel energy conservation strategies and behaviour of Pelotomaculum schinkii driving syntrophic propionate catabolism.</title>
        <authorList>
            <person name="Hidalgo-Ahumada C.A.P."/>
            <person name="Nobu M.K."/>
            <person name="Narihiro T."/>
            <person name="Tamaki H."/>
            <person name="Liu W.T."/>
            <person name="Kamagata Y."/>
            <person name="Stams A.J.M."/>
            <person name="Imachi H."/>
            <person name="Sousa D.Z."/>
        </authorList>
    </citation>
    <scope>NUCLEOTIDE SEQUENCE [LARGE SCALE GENOMIC DNA]</scope>
    <source>
        <strain evidence="2 3">MGP</strain>
    </source>
</reference>
<dbReference type="InterPro" id="IPR003830">
    <property type="entry name" value="ComA_synth"/>
</dbReference>
<dbReference type="InterPro" id="IPR013785">
    <property type="entry name" value="Aldolase_TIM"/>
</dbReference>
<sequence length="281" mass="31110">MAYSPGQAPEKERLMKEQAVNNSWMQIISFPIDGRTNKPRTEGLTMVIDKGLGINETKDLFEVAANYVDFLKLGFGTSSLYDQEILSQKINLAKEYGVMIYPGGTFMEIAISQNKLEEYISMACKLGYPAVEISDGTVNISQEVRERAIAMALDAGLLVLTEVGKKNLRDKVQIEHYVKQIRQDLGCGAFRVIIEGRESGKDAGFYDGKGRFVAGEMEQILEAAGDTNLLIWEAPLKHQQQGLITMFGPNVNLGNIPANEALALEALRVGLRGDTLRLQFE</sequence>
<dbReference type="Proteomes" id="UP000297597">
    <property type="component" value="Unassembled WGS sequence"/>
</dbReference>
<evidence type="ECO:0000256" key="1">
    <source>
        <dbReference type="ARBA" id="ARBA00010424"/>
    </source>
</evidence>
<keyword evidence="2" id="KW-0456">Lyase</keyword>
<evidence type="ECO:0000313" key="3">
    <source>
        <dbReference type="Proteomes" id="UP000297597"/>
    </source>
</evidence>
<evidence type="ECO:0000313" key="2">
    <source>
        <dbReference type="EMBL" id="TEB10284.1"/>
    </source>
</evidence>